<name>Q733P7_BACC1</name>
<dbReference type="EMBL" id="AE017194">
    <property type="protein sequence ID" value="AAS42516.1"/>
    <property type="molecule type" value="Genomic_DNA"/>
</dbReference>
<dbReference type="Proteomes" id="UP000002527">
    <property type="component" value="Chromosome"/>
</dbReference>
<dbReference type="KEGG" id="bca:BCE_3611"/>
<reference evidence="1 2" key="1">
    <citation type="journal article" date="2004" name="Nucleic Acids Res.">
        <title>The genome sequence of Bacillus cereus ATCC 10987 reveals metabolic adaptations and a large plasmid related to Bacillus anthracis pXO1.</title>
        <authorList>
            <person name="Rasko D.A."/>
            <person name="Ravel J."/>
            <person name="Okstad O.A."/>
            <person name="Helgason E."/>
            <person name="Cer R.Z."/>
            <person name="Jiang L."/>
            <person name="Shores K.A."/>
            <person name="Fouts D.E."/>
            <person name="Tourasse N.J."/>
            <person name="Angiuoli S.V."/>
            <person name="Kolonay J."/>
            <person name="Nelson W.C."/>
            <person name="Kolsto A.-B."/>
            <person name="Fraser C.M."/>
            <person name="Read T.D."/>
        </authorList>
    </citation>
    <scope>NUCLEOTIDE SEQUENCE [LARGE SCALE GENOMIC DNA]</scope>
    <source>
        <strain evidence="2">ATCC 10987 / NRS 248</strain>
    </source>
</reference>
<accession>Q733P7</accession>
<gene>
    <name evidence="1" type="ordered locus">BCE_3611</name>
</gene>
<evidence type="ECO:0000313" key="1">
    <source>
        <dbReference type="EMBL" id="AAS42516.1"/>
    </source>
</evidence>
<evidence type="ECO:0000313" key="2">
    <source>
        <dbReference type="Proteomes" id="UP000002527"/>
    </source>
</evidence>
<dbReference type="HOGENOM" id="CLU_3394893_0_0_9"/>
<proteinExistence type="predicted"/>
<sequence>MDIQIFQKVVANMKEEEYNNFEISHIKYFKK</sequence>
<dbReference type="AlphaFoldDB" id="Q733P7"/>
<organism evidence="1 2">
    <name type="scientific">Bacillus cereus (strain ATCC 10987 / NRS 248)</name>
    <dbReference type="NCBI Taxonomy" id="222523"/>
    <lineage>
        <taxon>Bacteria</taxon>
        <taxon>Bacillati</taxon>
        <taxon>Bacillota</taxon>
        <taxon>Bacilli</taxon>
        <taxon>Bacillales</taxon>
        <taxon>Bacillaceae</taxon>
        <taxon>Bacillus</taxon>
        <taxon>Bacillus cereus group</taxon>
    </lineage>
</organism>
<protein>
    <submittedName>
        <fullName evidence="1">Uncharacterized protein</fullName>
    </submittedName>
</protein>